<comment type="caution">
    <text evidence="1">The sequence shown here is derived from an EMBL/GenBank/DDBJ whole genome shotgun (WGS) entry which is preliminary data.</text>
</comment>
<dbReference type="InterPro" id="IPR008042">
    <property type="entry name" value="Retrotrans_Pao"/>
</dbReference>
<dbReference type="AlphaFoldDB" id="A0A6S7J7J0"/>
<dbReference type="EMBL" id="CACRXK020013346">
    <property type="protein sequence ID" value="CAB4024990.1"/>
    <property type="molecule type" value="Genomic_DNA"/>
</dbReference>
<name>A0A6S7J7J0_PARCT</name>
<dbReference type="Pfam" id="PF05380">
    <property type="entry name" value="Peptidase_A17"/>
    <property type="match status" value="1"/>
</dbReference>
<keyword evidence="2" id="KW-1185">Reference proteome</keyword>
<sequence>MITVPRPIVRHQGQLQISNFMDSAMLAIKESVLLIVYALAKQDSEDTQTLVAAKFRLAKRGLTIPRLELVAGHMTANLVSSVAKAIGEERVSQQHAWLDRTVALYWIRGMGEYRQFVANRLIKIQAHSNIEWYHVPTSENPADLGSRGGQPTEKWLNGPTWLESQSEAKVTREVLATAVTEPERDDHVNLLEKHTLTKTLRIGAWVTRFIYNCKNKRDNRIGGPLHYDEILKEEKWWIAKVQKLISEEEREKRKDLNLQTNEDGLLECRGRIEGHYPLYVPDAALFST</sequence>
<proteinExistence type="predicted"/>
<evidence type="ECO:0000313" key="2">
    <source>
        <dbReference type="Proteomes" id="UP001152795"/>
    </source>
</evidence>
<dbReference type="PANTHER" id="PTHR47331">
    <property type="entry name" value="PHD-TYPE DOMAIN-CONTAINING PROTEIN"/>
    <property type="match status" value="1"/>
</dbReference>
<reference evidence="1" key="1">
    <citation type="submission" date="2020-04" db="EMBL/GenBank/DDBJ databases">
        <authorList>
            <person name="Alioto T."/>
            <person name="Alioto T."/>
            <person name="Gomez Garrido J."/>
        </authorList>
    </citation>
    <scope>NUCLEOTIDE SEQUENCE</scope>
    <source>
        <strain evidence="1">A484AB</strain>
    </source>
</reference>
<organism evidence="1 2">
    <name type="scientific">Paramuricea clavata</name>
    <name type="common">Red gorgonian</name>
    <name type="synonym">Violescent sea-whip</name>
    <dbReference type="NCBI Taxonomy" id="317549"/>
    <lineage>
        <taxon>Eukaryota</taxon>
        <taxon>Metazoa</taxon>
        <taxon>Cnidaria</taxon>
        <taxon>Anthozoa</taxon>
        <taxon>Octocorallia</taxon>
        <taxon>Malacalcyonacea</taxon>
        <taxon>Plexauridae</taxon>
        <taxon>Paramuricea</taxon>
    </lineage>
</organism>
<dbReference type="OrthoDB" id="5985632at2759"/>
<accession>A0A6S7J7J0</accession>
<protein>
    <submittedName>
        <fullName evidence="1">Uncharacterized protein</fullName>
    </submittedName>
</protein>
<gene>
    <name evidence="1" type="ORF">PACLA_8A084813</name>
</gene>
<dbReference type="Proteomes" id="UP001152795">
    <property type="component" value="Unassembled WGS sequence"/>
</dbReference>
<evidence type="ECO:0000313" key="1">
    <source>
        <dbReference type="EMBL" id="CAB4024990.1"/>
    </source>
</evidence>